<dbReference type="GO" id="GO:0008757">
    <property type="term" value="F:S-adenosylmethionine-dependent methyltransferase activity"/>
    <property type="evidence" value="ECO:0007669"/>
    <property type="project" value="InterPro"/>
</dbReference>
<dbReference type="GO" id="GO:0032259">
    <property type="term" value="P:methylation"/>
    <property type="evidence" value="ECO:0007669"/>
    <property type="project" value="UniProtKB-KW"/>
</dbReference>
<dbReference type="Gene3D" id="3.40.50.150">
    <property type="entry name" value="Vaccinia Virus protein VP39"/>
    <property type="match status" value="1"/>
</dbReference>
<dbReference type="InterPro" id="IPR013216">
    <property type="entry name" value="Methyltransf_11"/>
</dbReference>
<dbReference type="RefSeq" id="WP_024122282.1">
    <property type="nucleotide sequence ID" value="NZ_ASJT01000077.1"/>
</dbReference>
<dbReference type="GeneID" id="50136830"/>
<dbReference type="InterPro" id="IPR029063">
    <property type="entry name" value="SAM-dependent_MTases_sf"/>
</dbReference>
<comment type="caution">
    <text evidence="2">The sequence shown here is derived from an EMBL/GenBank/DDBJ whole genome shotgun (WGS) entry which is preliminary data.</text>
</comment>
<name>A0A9Q4HQ63_9BACI</name>
<keyword evidence="2" id="KW-0489">Methyltransferase</keyword>
<dbReference type="Proteomes" id="UP001073053">
    <property type="component" value="Unassembled WGS sequence"/>
</dbReference>
<evidence type="ECO:0000259" key="1">
    <source>
        <dbReference type="Pfam" id="PF08241"/>
    </source>
</evidence>
<proteinExistence type="predicted"/>
<dbReference type="Pfam" id="PF08241">
    <property type="entry name" value="Methyltransf_11"/>
    <property type="match status" value="1"/>
</dbReference>
<gene>
    <name evidence="2" type="ORF">MOF03_08255</name>
</gene>
<feature type="domain" description="Methyltransferase type 11" evidence="1">
    <location>
        <begin position="43"/>
        <end position="142"/>
    </location>
</feature>
<dbReference type="SUPFAM" id="SSF53335">
    <property type="entry name" value="S-adenosyl-L-methionine-dependent methyltransferases"/>
    <property type="match status" value="1"/>
</dbReference>
<dbReference type="AlphaFoldDB" id="A0A9Q4HQ63"/>
<evidence type="ECO:0000313" key="3">
    <source>
        <dbReference type="Proteomes" id="UP001073053"/>
    </source>
</evidence>
<protein>
    <submittedName>
        <fullName evidence="2">Methyltransferase domain-containing protein</fullName>
    </submittedName>
</protein>
<evidence type="ECO:0000313" key="2">
    <source>
        <dbReference type="EMBL" id="MCY9184646.1"/>
    </source>
</evidence>
<reference evidence="2" key="1">
    <citation type="submission" date="2022-02" db="EMBL/GenBank/DDBJ databases">
        <title>Crop Bioprotection Bacillus Genome Sequencing.</title>
        <authorList>
            <person name="Dunlap C."/>
        </authorList>
    </citation>
    <scope>NUCLEOTIDE SEQUENCE</scope>
    <source>
        <strain evidence="2">EC49O2N-C10</strain>
    </source>
</reference>
<organism evidence="2 3">
    <name type="scientific">Bacillus halotolerans</name>
    <dbReference type="NCBI Taxonomy" id="260554"/>
    <lineage>
        <taxon>Bacteria</taxon>
        <taxon>Bacillati</taxon>
        <taxon>Bacillota</taxon>
        <taxon>Bacilli</taxon>
        <taxon>Bacillales</taxon>
        <taxon>Bacillaceae</taxon>
        <taxon>Bacillus</taxon>
    </lineage>
</organism>
<dbReference type="EMBL" id="JALAWA010000003">
    <property type="protein sequence ID" value="MCY9184646.1"/>
    <property type="molecule type" value="Genomic_DNA"/>
</dbReference>
<sequence>MLENKLYKRANLLKLFSGKYKQTKIIEHMMIDSIDIQENDRILEIGTGNGSVFKTITGKLEKGSIKSIDSSKRKVRQVSRAIQKQKKTDQGGIFHGHPERIPFEDRTFNKVFSLHTVQACTDVRLALREIYRVLQIDGRFYISINNNAEKNEKKYIQLLQDQHFRDISVIRRDSCLCIVAVK</sequence>
<dbReference type="KEGG" id="bht:DIC78_18065"/>
<accession>A0A9Q4HQ63</accession>
<dbReference type="CDD" id="cd02440">
    <property type="entry name" value="AdoMet_MTases"/>
    <property type="match status" value="1"/>
</dbReference>
<keyword evidence="2" id="KW-0808">Transferase</keyword>